<evidence type="ECO:0000256" key="4">
    <source>
        <dbReference type="ARBA" id="ARBA00023186"/>
    </source>
</evidence>
<protein>
    <recommendedName>
        <fullName evidence="5">Ribosome maturation factor RimM</fullName>
    </recommendedName>
</protein>
<keyword evidence="9" id="KW-1185">Reference proteome</keyword>
<keyword evidence="2 5" id="KW-0690">Ribosome biogenesis</keyword>
<comment type="subcellular location">
    <subcellularLocation>
        <location evidence="5">Cytoplasm</location>
    </subcellularLocation>
</comment>
<comment type="function">
    <text evidence="5">An accessory protein needed during the final step in the assembly of 30S ribosomal subunit, possibly for assembly of the head region. Essential for efficient processing of 16S rRNA. May be needed both before and after RbfA during the maturation of 16S rRNA. It has affinity for free ribosomal 30S subunits but not for 70S ribosomes.</text>
</comment>
<dbReference type="InterPro" id="IPR056792">
    <property type="entry name" value="PRC_RimM"/>
</dbReference>
<gene>
    <name evidence="5" type="primary">rimM</name>
    <name evidence="8" type="ORF">DFQ15_12441</name>
</gene>
<evidence type="ECO:0000313" key="9">
    <source>
        <dbReference type="Proteomes" id="UP000247540"/>
    </source>
</evidence>
<dbReference type="AlphaFoldDB" id="A0A318SQN3"/>
<dbReference type="SUPFAM" id="SSF50447">
    <property type="entry name" value="Translation proteins"/>
    <property type="match status" value="1"/>
</dbReference>
<dbReference type="InterPro" id="IPR009000">
    <property type="entry name" value="Transl_B-barrel_sf"/>
</dbReference>
<evidence type="ECO:0000313" key="8">
    <source>
        <dbReference type="EMBL" id="PYE74840.1"/>
    </source>
</evidence>
<dbReference type="Proteomes" id="UP000247540">
    <property type="component" value="Unassembled WGS sequence"/>
</dbReference>
<dbReference type="GO" id="GO:0005737">
    <property type="term" value="C:cytoplasm"/>
    <property type="evidence" value="ECO:0007669"/>
    <property type="project" value="UniProtKB-SubCell"/>
</dbReference>
<keyword evidence="1 5" id="KW-0963">Cytoplasm</keyword>
<evidence type="ECO:0000259" key="6">
    <source>
        <dbReference type="Pfam" id="PF01782"/>
    </source>
</evidence>
<feature type="domain" description="Ribosome maturation factor RimM PRC barrel" evidence="7">
    <location>
        <begin position="133"/>
        <end position="203"/>
    </location>
</feature>
<dbReference type="Gene3D" id="2.40.30.60">
    <property type="entry name" value="RimM"/>
    <property type="match status" value="1"/>
</dbReference>
<name>A0A318SQN3_9BURK</name>
<comment type="similarity">
    <text evidence="5">Belongs to the RimM family.</text>
</comment>
<sequence>MASSAPPRADTFVASPALLTGLEPVELPADAVEVGRIGDAWGIKGWFRVLPYSATPEALFSSRRWFIQPTERGAKTFTGTRKLAIKEAKEHSDSVVATAHDIPDRDTAEALKGARVFVARSSFPSTTEDEFYWVDLIGLDVVNREGLAMGRVKELLSTGPQTVMVLAFEAEGKPQERMIPFVAAFVDGVDLVVRRITVDWQPDY</sequence>
<dbReference type="Pfam" id="PF24986">
    <property type="entry name" value="PRC_RimM"/>
    <property type="match status" value="1"/>
</dbReference>
<dbReference type="HAMAP" id="MF_00014">
    <property type="entry name" value="Ribosome_mat_RimM"/>
    <property type="match status" value="1"/>
</dbReference>
<feature type="domain" description="RimM N-terminal" evidence="6">
    <location>
        <begin position="34"/>
        <end position="121"/>
    </location>
</feature>
<dbReference type="GO" id="GO:0042274">
    <property type="term" value="P:ribosomal small subunit biogenesis"/>
    <property type="evidence" value="ECO:0007669"/>
    <property type="project" value="UniProtKB-UniRule"/>
</dbReference>
<organism evidence="8 9">
    <name type="scientific">Xylophilus ampelinus</name>
    <dbReference type="NCBI Taxonomy" id="54067"/>
    <lineage>
        <taxon>Bacteria</taxon>
        <taxon>Pseudomonadati</taxon>
        <taxon>Pseudomonadota</taxon>
        <taxon>Betaproteobacteria</taxon>
        <taxon>Burkholderiales</taxon>
        <taxon>Xylophilus</taxon>
    </lineage>
</organism>
<dbReference type="InterPro" id="IPR036976">
    <property type="entry name" value="RimM_N_sf"/>
</dbReference>
<dbReference type="Gene3D" id="2.30.30.240">
    <property type="entry name" value="PRC-barrel domain"/>
    <property type="match status" value="1"/>
</dbReference>
<evidence type="ECO:0000256" key="5">
    <source>
        <dbReference type="HAMAP-Rule" id="MF_00014"/>
    </source>
</evidence>
<keyword evidence="3 5" id="KW-0698">rRNA processing</keyword>
<dbReference type="RefSeq" id="WP_110466601.1">
    <property type="nucleotide sequence ID" value="NZ_JAMOFZ010000024.1"/>
</dbReference>
<comment type="subunit">
    <text evidence="5">Binds ribosomal protein uS19.</text>
</comment>
<dbReference type="InterPro" id="IPR002676">
    <property type="entry name" value="RimM_N"/>
</dbReference>
<dbReference type="PANTHER" id="PTHR33692:SF1">
    <property type="entry name" value="RIBOSOME MATURATION FACTOR RIMM"/>
    <property type="match status" value="1"/>
</dbReference>
<dbReference type="GO" id="GO:0005840">
    <property type="term" value="C:ribosome"/>
    <property type="evidence" value="ECO:0007669"/>
    <property type="project" value="InterPro"/>
</dbReference>
<evidence type="ECO:0000256" key="3">
    <source>
        <dbReference type="ARBA" id="ARBA00022552"/>
    </source>
</evidence>
<comment type="caution">
    <text evidence="8">The sequence shown here is derived from an EMBL/GenBank/DDBJ whole genome shotgun (WGS) entry which is preliminary data.</text>
</comment>
<keyword evidence="4 5" id="KW-0143">Chaperone</keyword>
<reference evidence="8 9" key="1">
    <citation type="submission" date="2018-06" db="EMBL/GenBank/DDBJ databases">
        <title>Genomic Encyclopedia of Type Strains, Phase III (KMG-III): the genomes of soil and plant-associated and newly described type strains.</title>
        <authorList>
            <person name="Whitman W."/>
        </authorList>
    </citation>
    <scope>NUCLEOTIDE SEQUENCE [LARGE SCALE GENOMIC DNA]</scope>
    <source>
        <strain evidence="8 9">CECT 7646</strain>
    </source>
</reference>
<dbReference type="InterPro" id="IPR011961">
    <property type="entry name" value="RimM"/>
</dbReference>
<dbReference type="PANTHER" id="PTHR33692">
    <property type="entry name" value="RIBOSOME MATURATION FACTOR RIMM"/>
    <property type="match status" value="1"/>
</dbReference>
<evidence type="ECO:0000256" key="1">
    <source>
        <dbReference type="ARBA" id="ARBA00022490"/>
    </source>
</evidence>
<dbReference type="GO" id="GO:0043022">
    <property type="term" value="F:ribosome binding"/>
    <property type="evidence" value="ECO:0007669"/>
    <property type="project" value="InterPro"/>
</dbReference>
<dbReference type="InterPro" id="IPR011033">
    <property type="entry name" value="PRC_barrel-like_sf"/>
</dbReference>
<evidence type="ECO:0000259" key="7">
    <source>
        <dbReference type="Pfam" id="PF24986"/>
    </source>
</evidence>
<dbReference type="Pfam" id="PF01782">
    <property type="entry name" value="RimM"/>
    <property type="match status" value="1"/>
</dbReference>
<evidence type="ECO:0000256" key="2">
    <source>
        <dbReference type="ARBA" id="ARBA00022517"/>
    </source>
</evidence>
<dbReference type="GO" id="GO:0006364">
    <property type="term" value="P:rRNA processing"/>
    <property type="evidence" value="ECO:0007669"/>
    <property type="project" value="UniProtKB-UniRule"/>
</dbReference>
<dbReference type="NCBIfam" id="TIGR02273">
    <property type="entry name" value="16S_RimM"/>
    <property type="match status" value="1"/>
</dbReference>
<proteinExistence type="inferred from homology"/>
<dbReference type="EMBL" id="QJTC01000024">
    <property type="protein sequence ID" value="PYE74840.1"/>
    <property type="molecule type" value="Genomic_DNA"/>
</dbReference>
<dbReference type="OrthoDB" id="9783509at2"/>
<accession>A0A318SQN3</accession>
<comment type="domain">
    <text evidence="5">The PRC barrel domain binds ribosomal protein uS19.</text>
</comment>
<dbReference type="SUPFAM" id="SSF50346">
    <property type="entry name" value="PRC-barrel domain"/>
    <property type="match status" value="1"/>
</dbReference>